<gene>
    <name evidence="5" type="ORF">BG53_11210</name>
</gene>
<dbReference type="EMBL" id="JFHU01000030">
    <property type="protein sequence ID" value="EXX91488.1"/>
    <property type="molecule type" value="Genomic_DNA"/>
</dbReference>
<evidence type="ECO:0000259" key="4">
    <source>
        <dbReference type="Pfam" id="PF13377"/>
    </source>
</evidence>
<dbReference type="InterPro" id="IPR046335">
    <property type="entry name" value="LacI/GalR-like_sensor"/>
</dbReference>
<dbReference type="RefSeq" id="WP_036583637.1">
    <property type="nucleotide sequence ID" value="NZ_KK082268.1"/>
</dbReference>
<keyword evidence="2" id="KW-0238">DNA-binding</keyword>
<dbReference type="SUPFAM" id="SSF53822">
    <property type="entry name" value="Periplasmic binding protein-like I"/>
    <property type="match status" value="1"/>
</dbReference>
<comment type="caution">
    <text evidence="5">The sequence shown here is derived from an EMBL/GenBank/DDBJ whole genome shotgun (WGS) entry which is preliminary data.</text>
</comment>
<keyword evidence="1" id="KW-0805">Transcription regulation</keyword>
<dbReference type="Proteomes" id="UP000053750">
    <property type="component" value="Unassembled WGS sequence"/>
</dbReference>
<keyword evidence="6" id="KW-1185">Reference proteome</keyword>
<dbReference type="Pfam" id="PF13377">
    <property type="entry name" value="Peripla_BP_3"/>
    <property type="match status" value="1"/>
</dbReference>
<sequence>MRTNGSDLVKDGRRNAADWLAGSGRPTAIFCCNDLLAIGALQTANACGLRIPAELAVDRMLAQDGLRQEGARRAVLAPELVLRESTAVWRR</sequence>
<evidence type="ECO:0000256" key="3">
    <source>
        <dbReference type="ARBA" id="ARBA00023163"/>
    </source>
</evidence>
<dbReference type="InterPro" id="IPR028082">
    <property type="entry name" value="Peripla_BP_I"/>
</dbReference>
<dbReference type="GO" id="GO:0003677">
    <property type="term" value="F:DNA binding"/>
    <property type="evidence" value="ECO:0007669"/>
    <property type="project" value="UniProtKB-KW"/>
</dbReference>
<protein>
    <recommendedName>
        <fullName evidence="4">Transcriptional regulator LacI/GalR-like sensor domain-containing protein</fullName>
    </recommendedName>
</protein>
<evidence type="ECO:0000256" key="1">
    <source>
        <dbReference type="ARBA" id="ARBA00023015"/>
    </source>
</evidence>
<dbReference type="AlphaFoldDB" id="A0A9W5S2J9"/>
<organism evidence="5 6">
    <name type="scientific">Paenibacillus darwinianus</name>
    <dbReference type="NCBI Taxonomy" id="1380763"/>
    <lineage>
        <taxon>Bacteria</taxon>
        <taxon>Bacillati</taxon>
        <taxon>Bacillota</taxon>
        <taxon>Bacilli</taxon>
        <taxon>Bacillales</taxon>
        <taxon>Paenibacillaceae</taxon>
        <taxon>Paenibacillus</taxon>
    </lineage>
</organism>
<evidence type="ECO:0000256" key="2">
    <source>
        <dbReference type="ARBA" id="ARBA00023125"/>
    </source>
</evidence>
<reference evidence="5 6" key="1">
    <citation type="submission" date="2014-02" db="EMBL/GenBank/DDBJ databases">
        <title>Genome sequence of Paenibacillus darwinianus reveals adaptive mechanisms for survival in Antarctic soils.</title>
        <authorList>
            <person name="Dsouza M."/>
            <person name="Taylor M.W."/>
            <person name="Turner S.J."/>
            <person name="Aislabie J."/>
        </authorList>
    </citation>
    <scope>NUCLEOTIDE SEQUENCE [LARGE SCALE GENOMIC DNA]</scope>
    <source>
        <strain evidence="5 6">CE1</strain>
    </source>
</reference>
<accession>A0A9W5S2J9</accession>
<name>A0A9W5S2J9_9BACL</name>
<evidence type="ECO:0000313" key="6">
    <source>
        <dbReference type="Proteomes" id="UP000053750"/>
    </source>
</evidence>
<evidence type="ECO:0000313" key="5">
    <source>
        <dbReference type="EMBL" id="EXX91488.1"/>
    </source>
</evidence>
<proteinExistence type="predicted"/>
<keyword evidence="3" id="KW-0804">Transcription</keyword>
<dbReference type="Gene3D" id="3.40.50.2300">
    <property type="match status" value="1"/>
</dbReference>
<feature type="domain" description="Transcriptional regulator LacI/GalR-like sensor" evidence="4">
    <location>
        <begin position="16"/>
        <end position="57"/>
    </location>
</feature>